<accession>A0A3N6RD36</accession>
<dbReference type="RefSeq" id="WP_124155029.1">
    <property type="nucleotide sequence ID" value="NZ_CAWOLW010000017.1"/>
</dbReference>
<dbReference type="PANTHER" id="PTHR30383:SF5">
    <property type="entry name" value="SGNH HYDROLASE-TYPE ESTERASE DOMAIN-CONTAINING PROTEIN"/>
    <property type="match status" value="1"/>
</dbReference>
<proteinExistence type="predicted"/>
<feature type="domain" description="SGNH hydrolase-type esterase" evidence="1">
    <location>
        <begin position="24"/>
        <end position="214"/>
    </location>
</feature>
<dbReference type="InterPro" id="IPR013830">
    <property type="entry name" value="SGNH_hydro"/>
</dbReference>
<protein>
    <submittedName>
        <fullName evidence="2">G-D-S-L family lipolytic protein</fullName>
    </submittedName>
</protein>
<dbReference type="GO" id="GO:0004622">
    <property type="term" value="F:phosphatidylcholine lysophospholipase activity"/>
    <property type="evidence" value="ECO:0007669"/>
    <property type="project" value="TreeGrafter"/>
</dbReference>
<dbReference type="OrthoDB" id="252349at2"/>
<evidence type="ECO:0000313" key="3">
    <source>
        <dbReference type="Proteomes" id="UP000269154"/>
    </source>
</evidence>
<evidence type="ECO:0000313" key="2">
    <source>
        <dbReference type="EMBL" id="RQH36709.1"/>
    </source>
</evidence>
<dbReference type="EMBL" id="RCBY01000113">
    <property type="protein sequence ID" value="RQH36709.1"/>
    <property type="molecule type" value="Genomic_DNA"/>
</dbReference>
<dbReference type="SUPFAM" id="SSF52266">
    <property type="entry name" value="SGNH hydrolase"/>
    <property type="match status" value="1"/>
</dbReference>
<sequence>MLLATPSTVKRFSQTHHHPLKIVALGDSLVYGFGDYEGGGWVERLRRQWMLPDSPGHVLYNLGVRGNRVLQVEQRLEHEFRHRGELRNRQPDIIILSVGVNDSARVQRPDGRYYTDFSKFKTILDNLLDTSKQLCPVLFVGMVPVNLDKMPFQDCLYYSHEDQFIYKEATRLACLKRKIPYLDVFEKWLSRGENWWRLRLCPDGIHPNVAGYKALLQDVLDWEYLNLLTS</sequence>
<dbReference type="AlphaFoldDB" id="A0A3N6RD36"/>
<dbReference type="InterPro" id="IPR036514">
    <property type="entry name" value="SGNH_hydro_sf"/>
</dbReference>
<gene>
    <name evidence="2" type="ORF">D5R40_18865</name>
</gene>
<reference evidence="2 3" key="1">
    <citation type="journal article" date="2018" name="ACS Chem. Biol.">
        <title>Ketoreductase domain dysfunction expands chemodiversity: malyngamide biosynthesis in the cyanobacterium Okeania hirsuta.</title>
        <authorList>
            <person name="Moss N.A."/>
            <person name="Leao T."/>
            <person name="Rankin M."/>
            <person name="McCullough T.M."/>
            <person name="Qu P."/>
            <person name="Korobeynikov A."/>
            <person name="Smith J.L."/>
            <person name="Gerwick L."/>
            <person name="Gerwick W.H."/>
        </authorList>
    </citation>
    <scope>NUCLEOTIDE SEQUENCE [LARGE SCALE GENOMIC DNA]</scope>
    <source>
        <strain evidence="2 3">PAB10Feb10-1</strain>
    </source>
</reference>
<dbReference type="PANTHER" id="PTHR30383">
    <property type="entry name" value="THIOESTERASE 1/PROTEASE 1/LYSOPHOSPHOLIPASE L1"/>
    <property type="match status" value="1"/>
</dbReference>
<dbReference type="InterPro" id="IPR051532">
    <property type="entry name" value="Ester_Hydrolysis_Enzymes"/>
</dbReference>
<dbReference type="Gene3D" id="3.40.50.1110">
    <property type="entry name" value="SGNH hydrolase"/>
    <property type="match status" value="1"/>
</dbReference>
<organism evidence="2 3">
    <name type="scientific">Okeania hirsuta</name>
    <dbReference type="NCBI Taxonomy" id="1458930"/>
    <lineage>
        <taxon>Bacteria</taxon>
        <taxon>Bacillati</taxon>
        <taxon>Cyanobacteriota</taxon>
        <taxon>Cyanophyceae</taxon>
        <taxon>Oscillatoriophycideae</taxon>
        <taxon>Oscillatoriales</taxon>
        <taxon>Microcoleaceae</taxon>
        <taxon>Okeania</taxon>
    </lineage>
</organism>
<name>A0A3N6RD36_9CYAN</name>
<dbReference type="Pfam" id="PF13472">
    <property type="entry name" value="Lipase_GDSL_2"/>
    <property type="match status" value="1"/>
</dbReference>
<keyword evidence="3" id="KW-1185">Reference proteome</keyword>
<dbReference type="Proteomes" id="UP000269154">
    <property type="component" value="Unassembled WGS sequence"/>
</dbReference>
<evidence type="ECO:0000259" key="1">
    <source>
        <dbReference type="Pfam" id="PF13472"/>
    </source>
</evidence>
<comment type="caution">
    <text evidence="2">The sequence shown here is derived from an EMBL/GenBank/DDBJ whole genome shotgun (WGS) entry which is preliminary data.</text>
</comment>